<dbReference type="AlphaFoldDB" id="Q09AI8"/>
<evidence type="ECO:0000313" key="3">
    <source>
        <dbReference type="EMBL" id="EAU68694.1"/>
    </source>
</evidence>
<dbReference type="RefSeq" id="WP_002611602.1">
    <property type="nucleotide sequence ID" value="NC_014623.1"/>
</dbReference>
<dbReference type="GO" id="GO:0016787">
    <property type="term" value="F:hydrolase activity"/>
    <property type="evidence" value="ECO:0007669"/>
    <property type="project" value="UniProtKB-KW"/>
</dbReference>
<proteinExistence type="predicted"/>
<organism evidence="3 4">
    <name type="scientific">Stigmatella aurantiaca (strain DW4/3-1)</name>
    <dbReference type="NCBI Taxonomy" id="378806"/>
    <lineage>
        <taxon>Bacteria</taxon>
        <taxon>Pseudomonadati</taxon>
        <taxon>Myxococcota</taxon>
        <taxon>Myxococcia</taxon>
        <taxon>Myxococcales</taxon>
        <taxon>Cystobacterineae</taxon>
        <taxon>Archangiaceae</taxon>
        <taxon>Stigmatella</taxon>
    </lineage>
</organism>
<sequence>MDGIEYRVQSGDTLSSIARRHQVTEAVLSRLNGISDVNRIWAGQVLRIPKERPCPTPRAPVHKVCAGETLSGIAEHYHRGPSEGQGHWQPGGNPPHQQGLYRHGEARHGGDGTQADRLRARPLPGE</sequence>
<dbReference type="InterPro" id="IPR018392">
    <property type="entry name" value="LysM"/>
</dbReference>
<evidence type="ECO:0000259" key="2">
    <source>
        <dbReference type="PROSITE" id="PS51782"/>
    </source>
</evidence>
<dbReference type="PANTHER" id="PTHR33734">
    <property type="entry name" value="LYSM DOMAIN-CONTAINING GPI-ANCHORED PROTEIN 2"/>
    <property type="match status" value="1"/>
</dbReference>
<dbReference type="SUPFAM" id="SSF54106">
    <property type="entry name" value="LysM domain"/>
    <property type="match status" value="1"/>
</dbReference>
<feature type="domain" description="LysM" evidence="2">
    <location>
        <begin position="4"/>
        <end position="48"/>
    </location>
</feature>
<dbReference type="EMBL" id="AAMD01000013">
    <property type="protein sequence ID" value="EAU68694.1"/>
    <property type="molecule type" value="Genomic_DNA"/>
</dbReference>
<dbReference type="PROSITE" id="PS51782">
    <property type="entry name" value="LYSM"/>
    <property type="match status" value="1"/>
</dbReference>
<dbReference type="InterPro" id="IPR036779">
    <property type="entry name" value="LysM_dom_sf"/>
</dbReference>
<name>Q09AI8_STIAD</name>
<evidence type="ECO:0000256" key="1">
    <source>
        <dbReference type="SAM" id="MobiDB-lite"/>
    </source>
</evidence>
<feature type="region of interest" description="Disordered" evidence="1">
    <location>
        <begin position="76"/>
        <end position="126"/>
    </location>
</feature>
<gene>
    <name evidence="3" type="ORF">STIAU_2777</name>
</gene>
<protein>
    <submittedName>
        <fullName evidence="3">Glycoside Hydrolase Family 25</fullName>
    </submittedName>
</protein>
<dbReference type="Pfam" id="PF01476">
    <property type="entry name" value="LysM"/>
    <property type="match status" value="1"/>
</dbReference>
<feature type="compositionally biased region" description="Basic and acidic residues" evidence="1">
    <location>
        <begin position="102"/>
        <end position="119"/>
    </location>
</feature>
<dbReference type="PANTHER" id="PTHR33734:SF22">
    <property type="entry name" value="MEMBRANE-BOUND LYTIC MUREIN TRANSGLYCOSYLASE D"/>
    <property type="match status" value="1"/>
</dbReference>
<dbReference type="OrthoDB" id="5378899at2"/>
<reference evidence="3 4" key="1">
    <citation type="submission" date="2006-04" db="EMBL/GenBank/DDBJ databases">
        <authorList>
            <person name="Nierman W.C."/>
        </authorList>
    </citation>
    <scope>NUCLEOTIDE SEQUENCE [LARGE SCALE GENOMIC DNA]</scope>
    <source>
        <strain evidence="3 4">DW4/3-1</strain>
    </source>
</reference>
<dbReference type="CDD" id="cd00118">
    <property type="entry name" value="LysM"/>
    <property type="match status" value="1"/>
</dbReference>
<dbReference type="SMART" id="SM00257">
    <property type="entry name" value="LysM"/>
    <property type="match status" value="1"/>
</dbReference>
<dbReference type="Gene3D" id="3.10.350.10">
    <property type="entry name" value="LysM domain"/>
    <property type="match status" value="1"/>
</dbReference>
<comment type="caution">
    <text evidence="3">The sequence shown here is derived from an EMBL/GenBank/DDBJ whole genome shotgun (WGS) entry which is preliminary data.</text>
</comment>
<accession>Q09AI8</accession>
<dbReference type="Proteomes" id="UP000032702">
    <property type="component" value="Unassembled WGS sequence"/>
</dbReference>
<evidence type="ECO:0000313" key="4">
    <source>
        <dbReference type="Proteomes" id="UP000032702"/>
    </source>
</evidence>
<keyword evidence="3" id="KW-0378">Hydrolase</keyword>